<dbReference type="InterPro" id="IPR027417">
    <property type="entry name" value="P-loop_NTPase"/>
</dbReference>
<keyword evidence="3" id="KW-1185">Reference proteome</keyword>
<evidence type="ECO:0000259" key="1">
    <source>
        <dbReference type="Pfam" id="PF00931"/>
    </source>
</evidence>
<dbReference type="InterPro" id="IPR036388">
    <property type="entry name" value="WH-like_DNA-bd_sf"/>
</dbReference>
<organism evidence="2 3">
    <name type="scientific">Catenulispora yoronensis</name>
    <dbReference type="NCBI Taxonomy" id="450799"/>
    <lineage>
        <taxon>Bacteria</taxon>
        <taxon>Bacillati</taxon>
        <taxon>Actinomycetota</taxon>
        <taxon>Actinomycetes</taxon>
        <taxon>Catenulisporales</taxon>
        <taxon>Catenulisporaceae</taxon>
        <taxon>Catenulispora</taxon>
    </lineage>
</organism>
<feature type="domain" description="NB-ARC" evidence="1">
    <location>
        <begin position="146"/>
        <end position="295"/>
    </location>
</feature>
<dbReference type="InterPro" id="IPR011990">
    <property type="entry name" value="TPR-like_helical_dom_sf"/>
</dbReference>
<dbReference type="Pfam" id="PF00931">
    <property type="entry name" value="NB-ARC"/>
    <property type="match status" value="1"/>
</dbReference>
<dbReference type="EMBL" id="BAAAQN010000028">
    <property type="protein sequence ID" value="GAA2039479.1"/>
    <property type="molecule type" value="Genomic_DNA"/>
</dbReference>
<dbReference type="SUPFAM" id="SSF48452">
    <property type="entry name" value="TPR-like"/>
    <property type="match status" value="1"/>
</dbReference>
<name>A0ABN2UMJ6_9ACTN</name>
<dbReference type="InterPro" id="IPR002182">
    <property type="entry name" value="NB-ARC"/>
</dbReference>
<dbReference type="PRINTS" id="PR00364">
    <property type="entry name" value="DISEASERSIST"/>
</dbReference>
<dbReference type="RefSeq" id="WP_344667785.1">
    <property type="nucleotide sequence ID" value="NZ_BAAAQN010000028.1"/>
</dbReference>
<proteinExistence type="predicted"/>
<dbReference type="Gene3D" id="1.25.40.10">
    <property type="entry name" value="Tetratricopeptide repeat domain"/>
    <property type="match status" value="1"/>
</dbReference>
<dbReference type="Gene3D" id="3.40.50.300">
    <property type="entry name" value="P-loop containing nucleotide triphosphate hydrolases"/>
    <property type="match status" value="1"/>
</dbReference>
<dbReference type="PANTHER" id="PTHR47691:SF3">
    <property type="entry name" value="HTH-TYPE TRANSCRIPTIONAL REGULATOR RV0890C-RELATED"/>
    <property type="match status" value="1"/>
</dbReference>
<evidence type="ECO:0000313" key="2">
    <source>
        <dbReference type="EMBL" id="GAA2039479.1"/>
    </source>
</evidence>
<dbReference type="Pfam" id="PF13424">
    <property type="entry name" value="TPR_12"/>
    <property type="match status" value="1"/>
</dbReference>
<reference evidence="2 3" key="1">
    <citation type="journal article" date="2019" name="Int. J. Syst. Evol. Microbiol.">
        <title>The Global Catalogue of Microorganisms (GCM) 10K type strain sequencing project: providing services to taxonomists for standard genome sequencing and annotation.</title>
        <authorList>
            <consortium name="The Broad Institute Genomics Platform"/>
            <consortium name="The Broad Institute Genome Sequencing Center for Infectious Disease"/>
            <person name="Wu L."/>
            <person name="Ma J."/>
        </authorList>
    </citation>
    <scope>NUCLEOTIDE SEQUENCE [LARGE SCALE GENOMIC DNA]</scope>
    <source>
        <strain evidence="2 3">JCM 16014</strain>
    </source>
</reference>
<gene>
    <name evidence="2" type="ORF">GCM10009839_46830</name>
</gene>
<dbReference type="Gene3D" id="1.10.10.10">
    <property type="entry name" value="Winged helix-like DNA-binding domain superfamily/Winged helix DNA-binding domain"/>
    <property type="match status" value="1"/>
</dbReference>
<protein>
    <submittedName>
        <fullName evidence="2">Tetratricopeptide repeat protein</fullName>
    </submittedName>
</protein>
<dbReference type="PANTHER" id="PTHR47691">
    <property type="entry name" value="REGULATOR-RELATED"/>
    <property type="match status" value="1"/>
</dbReference>
<comment type="caution">
    <text evidence="2">The sequence shown here is derived from an EMBL/GenBank/DDBJ whole genome shotgun (WGS) entry which is preliminary data.</text>
</comment>
<accession>A0ABN2UMJ6</accession>
<sequence length="771" mass="83232">MNQRNQTVPDLGQVRDIAEFVEALRLLRLRAGGPSYRTLASRVGPLLRPPRELTHSTLSDLFRAGRRRLDLDLVTATVRALGADDKAVAEWWAACVRVQTLTTVDGAAAAVRRLPPDLATFTGRHAEVEALLRAVGQVGAPTVVLSAIEGMGGVGKTRLAVHVAHVLVRAGRFADVQLYVNLRGFDPDHDPAEPGDVLESLLRQLGITASEVPSDLAERAALFRDRMHGRDAVLILDNAADARQVRPLIPASPSCLVLITSRRSLAELEEAVWHQLDVFSQEEALALLGRIAGAERVAAEPEAAARIVARCGLLPLAVSVAATRLRARAGWGLADLADRLEREGATTSEIGGAAFDVSYRDLPEQAKLVFRVLGLHPGLDFTAASVAAPAGLTPEEAAEALELLLDESLLQQRTAGRYEIHDLLRAYAGERAKAEMSEDERRAVLQRSLSWHVAVVTLTALAVSPDRVMPPIDPAVAGVSAPQAHSAAEAVPWYARERANVMQAVAVAGRLGFSSSAWRLPIAMAYFEELGQNYRELERLMSGALPHARIDGDPDGETDVARWLSFALAAHGRSAEAIEPLTRVLEARRAAGDGLRAGRILGSLAESYVGIGEPERGLEYALEGIRTIEESGGPVPSAMLTNTAVSLLKLGRNDEALEIQLTFVERSRRADDMRAVSLGLRNIADNYLQQGRYEEAGAAFEESIKVAIEVGDLYIQADSLNGLALTLRDRGLIVEARARAREAREVFAGLPEQEAARLLARIEASSMNYVE</sequence>
<evidence type="ECO:0000313" key="3">
    <source>
        <dbReference type="Proteomes" id="UP001500751"/>
    </source>
</evidence>
<dbReference type="SUPFAM" id="SSF52540">
    <property type="entry name" value="P-loop containing nucleoside triphosphate hydrolases"/>
    <property type="match status" value="1"/>
</dbReference>
<dbReference type="Proteomes" id="UP001500751">
    <property type="component" value="Unassembled WGS sequence"/>
</dbReference>